<gene>
    <name evidence="5" type="ORF">RZN69_22715</name>
</gene>
<evidence type="ECO:0000259" key="2">
    <source>
        <dbReference type="Pfam" id="PF01370"/>
    </source>
</evidence>
<feature type="domain" description="GFO/IDH/MocA-like oxidoreductase" evidence="4">
    <location>
        <begin position="129"/>
        <end position="246"/>
    </location>
</feature>
<dbReference type="SUPFAM" id="SSF51735">
    <property type="entry name" value="NAD(P)-binding Rossmann-fold domains"/>
    <property type="match status" value="2"/>
</dbReference>
<dbReference type="GO" id="GO:0000166">
    <property type="term" value="F:nucleotide binding"/>
    <property type="evidence" value="ECO:0007669"/>
    <property type="project" value="InterPro"/>
</dbReference>
<dbReference type="Proteomes" id="UP001304300">
    <property type="component" value="Chromosome"/>
</dbReference>
<dbReference type="InterPro" id="IPR055170">
    <property type="entry name" value="GFO_IDH_MocA-like_dom"/>
</dbReference>
<evidence type="ECO:0000259" key="3">
    <source>
        <dbReference type="Pfam" id="PF01408"/>
    </source>
</evidence>
<dbReference type="InterPro" id="IPR000683">
    <property type="entry name" value="Gfo/Idh/MocA-like_OxRdtase_N"/>
</dbReference>
<reference evidence="5 6" key="1">
    <citation type="submission" date="2023-10" db="EMBL/GenBank/DDBJ databases">
        <title>Rubellicoccus peritrichatus gen. nov., sp. nov., isolated from an algae of coral reef tank.</title>
        <authorList>
            <person name="Luo J."/>
        </authorList>
    </citation>
    <scope>NUCLEOTIDE SEQUENCE [LARGE SCALE GENOMIC DNA]</scope>
    <source>
        <strain evidence="5 6">CR14</strain>
    </source>
</reference>
<feature type="domain" description="Gfo/Idh/MocA-like oxidoreductase N-terminal" evidence="3">
    <location>
        <begin position="1"/>
        <end position="119"/>
    </location>
</feature>
<evidence type="ECO:0000259" key="4">
    <source>
        <dbReference type="Pfam" id="PF22725"/>
    </source>
</evidence>
<dbReference type="GO" id="GO:0005737">
    <property type="term" value="C:cytoplasm"/>
    <property type="evidence" value="ECO:0007669"/>
    <property type="project" value="TreeGrafter"/>
</dbReference>
<dbReference type="Pfam" id="PF22725">
    <property type="entry name" value="GFO_IDH_MocA_C3"/>
    <property type="match status" value="1"/>
</dbReference>
<dbReference type="InterPro" id="IPR051783">
    <property type="entry name" value="NAD(P)-dependent_oxidoreduct"/>
</dbReference>
<evidence type="ECO:0000313" key="5">
    <source>
        <dbReference type="EMBL" id="WOO41443.1"/>
    </source>
</evidence>
<dbReference type="InterPro" id="IPR036291">
    <property type="entry name" value="NAD(P)-bd_dom_sf"/>
</dbReference>
<protein>
    <submittedName>
        <fullName evidence="5">NAD-dependent epimerase/dehydratase family protein</fullName>
    </submittedName>
</protein>
<dbReference type="GO" id="GO:0004029">
    <property type="term" value="F:aldehyde dehydrogenase (NAD+) activity"/>
    <property type="evidence" value="ECO:0007669"/>
    <property type="project" value="TreeGrafter"/>
</dbReference>
<feature type="region of interest" description="Disordered" evidence="1">
    <location>
        <begin position="476"/>
        <end position="495"/>
    </location>
</feature>
<dbReference type="PANTHER" id="PTHR48079:SF6">
    <property type="entry name" value="NAD(P)-BINDING DOMAIN-CONTAINING PROTEIN-RELATED"/>
    <property type="match status" value="1"/>
</dbReference>
<evidence type="ECO:0000313" key="6">
    <source>
        <dbReference type="Proteomes" id="UP001304300"/>
    </source>
</evidence>
<dbReference type="SUPFAM" id="SSF55347">
    <property type="entry name" value="Glyceraldehyde-3-phosphate dehydrogenase-like, C-terminal domain"/>
    <property type="match status" value="1"/>
</dbReference>
<evidence type="ECO:0000256" key="1">
    <source>
        <dbReference type="SAM" id="MobiDB-lite"/>
    </source>
</evidence>
<accession>A0AAQ3LD96</accession>
<dbReference type="Pfam" id="PF01370">
    <property type="entry name" value="Epimerase"/>
    <property type="match status" value="1"/>
</dbReference>
<dbReference type="PANTHER" id="PTHR48079">
    <property type="entry name" value="PROTEIN YEEZ"/>
    <property type="match status" value="1"/>
</dbReference>
<keyword evidence="6" id="KW-1185">Reference proteome</keyword>
<dbReference type="Gene3D" id="3.40.50.720">
    <property type="entry name" value="NAD(P)-binding Rossmann-like Domain"/>
    <property type="match status" value="2"/>
</dbReference>
<proteinExistence type="predicted"/>
<sequence>MRVGIVGAGNISQFHLEALSRVHNAQISGIVDLNDKQATDRASQYDIPFRGKNLNELIERGVDVIHILTPPSTHAELACQSLEAGCHVIVEKPMATSVEDCERMLSVAKSNNRYLTVNHSLLYDPFIQKTLNAVKKGAIGKIVSFDYFRSSDYPPFPAGQLPPQYRDGGYPFRDIGIHGLYLMEAFLGPIKNAQSKHWKMGGDPYLFADEWRCDVECTDGSGQLWLSWNHRPLENRIIVHGTHGRITADLFSLKVSCDKKLPGPEIASRVINPLKEAAATMVTIPWNVGRFLTGRIRRFHGVQAFVEDFYLRLEAGEAPLVKPEDARRVVDWNERIATPVDLAKSDALAKLGKKRNANVLVTGGTGFIGSRLVQELLAKGEKIRLLSRQIPKANLTENENIEFVIGDLGTPNVAREAMQGIDTVYHLGAGMSGAPLDFQRSTIDGTKNIIEAAVDENVKNFIYISSQSVLHATSDKAGPVDENWPLEPEPEKRGAYTQTKLEAERLIKTAVADKGLPAVILRPGQVFGEGAPLLTGAVGRKLGPCLLVFGDGKTVLPLIYVGDLVDAIQAAGQANITNGAVMHVTDTKSEIDQNDFITKIFSETQSPKVIHIPMFLVNALGACMEFTLKLLGREVSIRYRIQSSLGRLHGPCEPIEKLWKPTTGVEAGIARVLAHDQKNQR</sequence>
<dbReference type="AlphaFoldDB" id="A0AAQ3LD96"/>
<name>A0AAQ3LD96_9BACT</name>
<dbReference type="InterPro" id="IPR001509">
    <property type="entry name" value="Epimerase_deHydtase"/>
</dbReference>
<organism evidence="5 6">
    <name type="scientific">Rubellicoccus peritrichatus</name>
    <dbReference type="NCBI Taxonomy" id="3080537"/>
    <lineage>
        <taxon>Bacteria</taxon>
        <taxon>Pseudomonadati</taxon>
        <taxon>Verrucomicrobiota</taxon>
        <taxon>Opitutia</taxon>
        <taxon>Puniceicoccales</taxon>
        <taxon>Cerasicoccaceae</taxon>
        <taxon>Rubellicoccus</taxon>
    </lineage>
</organism>
<dbReference type="EMBL" id="CP136920">
    <property type="protein sequence ID" value="WOO41443.1"/>
    <property type="molecule type" value="Genomic_DNA"/>
</dbReference>
<dbReference type="Gene3D" id="3.30.360.10">
    <property type="entry name" value="Dihydrodipicolinate Reductase, domain 2"/>
    <property type="match status" value="1"/>
</dbReference>
<feature type="domain" description="NAD-dependent epimerase/dehydratase" evidence="2">
    <location>
        <begin position="359"/>
        <end position="574"/>
    </location>
</feature>
<dbReference type="RefSeq" id="WP_317833927.1">
    <property type="nucleotide sequence ID" value="NZ_CP136920.1"/>
</dbReference>
<dbReference type="Pfam" id="PF01408">
    <property type="entry name" value="GFO_IDH_MocA"/>
    <property type="match status" value="1"/>
</dbReference>